<gene>
    <name evidence="1" type="ORF">ZEAMMB73_Zm00001d052773</name>
</gene>
<sequence>MCPLARESGEESVGSFRIGSSMLLGHGVTIRVLLFSSMWHLRGRAYAAISRVRSATLPVAASWLRFKNTHVLLMVVLFALFLRKLSGADLPRCLQCCLCDALPDATSCSQGPKGRKCSCC</sequence>
<dbReference type="AlphaFoldDB" id="A0A1D6QJW9"/>
<evidence type="ECO:0000313" key="1">
    <source>
        <dbReference type="EMBL" id="AQK58039.1"/>
    </source>
</evidence>
<organism evidence="1">
    <name type="scientific">Zea mays</name>
    <name type="common">Maize</name>
    <dbReference type="NCBI Taxonomy" id="4577"/>
    <lineage>
        <taxon>Eukaryota</taxon>
        <taxon>Viridiplantae</taxon>
        <taxon>Streptophyta</taxon>
        <taxon>Embryophyta</taxon>
        <taxon>Tracheophyta</taxon>
        <taxon>Spermatophyta</taxon>
        <taxon>Magnoliopsida</taxon>
        <taxon>Liliopsida</taxon>
        <taxon>Poales</taxon>
        <taxon>Poaceae</taxon>
        <taxon>PACMAD clade</taxon>
        <taxon>Panicoideae</taxon>
        <taxon>Andropogonodae</taxon>
        <taxon>Andropogoneae</taxon>
        <taxon>Tripsacinae</taxon>
        <taxon>Zea</taxon>
    </lineage>
</organism>
<reference evidence="1" key="1">
    <citation type="submission" date="2015-12" db="EMBL/GenBank/DDBJ databases">
        <title>Update maize B73 reference genome by single molecule sequencing technologies.</title>
        <authorList>
            <consortium name="Maize Genome Sequencing Project"/>
            <person name="Ware D."/>
        </authorList>
    </citation>
    <scope>NUCLEOTIDE SEQUENCE</scope>
    <source>
        <tissue evidence="1">Seedling</tissue>
    </source>
</reference>
<dbReference type="ExpressionAtlas" id="A0A1D6QJW9">
    <property type="expression patterns" value="baseline and differential"/>
</dbReference>
<keyword evidence="1" id="KW-0418">Kinase</keyword>
<dbReference type="EMBL" id="CM000780">
    <property type="protein sequence ID" value="AQK58039.1"/>
    <property type="molecule type" value="Genomic_DNA"/>
</dbReference>
<name>A0A1D6QJW9_MAIZE</name>
<proteinExistence type="predicted"/>
<accession>A0A1D6QJW9</accession>
<keyword evidence="1" id="KW-0808">Transferase</keyword>
<dbReference type="GO" id="GO:0016301">
    <property type="term" value="F:kinase activity"/>
    <property type="evidence" value="ECO:0007669"/>
    <property type="project" value="UniProtKB-KW"/>
</dbReference>
<protein>
    <submittedName>
        <fullName evidence="1">Protein kinase superfamily protein</fullName>
    </submittedName>
</protein>